<dbReference type="KEGG" id="dsf:UWK_00098"/>
<dbReference type="InterPro" id="IPR000160">
    <property type="entry name" value="GGDEF_dom"/>
</dbReference>
<keyword evidence="3" id="KW-0175">Coiled coil</keyword>
<dbReference type="EMBL" id="CP003985">
    <property type="protein sequence ID" value="AGF76686.1"/>
    <property type="molecule type" value="Genomic_DNA"/>
</dbReference>
<keyword evidence="7" id="KW-1185">Reference proteome</keyword>
<dbReference type="SMART" id="SM00267">
    <property type="entry name" value="GGDEF"/>
    <property type="match status" value="1"/>
</dbReference>
<dbReference type="Proteomes" id="UP000011721">
    <property type="component" value="Chromosome"/>
</dbReference>
<dbReference type="eggNOG" id="COG3706">
    <property type="taxonomic scope" value="Bacteria"/>
</dbReference>
<feature type="domain" description="GGDEF" evidence="4">
    <location>
        <begin position="367"/>
        <end position="502"/>
    </location>
</feature>
<dbReference type="GO" id="GO:0005886">
    <property type="term" value="C:plasma membrane"/>
    <property type="evidence" value="ECO:0007669"/>
    <property type="project" value="TreeGrafter"/>
</dbReference>
<feature type="domain" description="HDOD" evidence="5">
    <location>
        <begin position="14"/>
        <end position="208"/>
    </location>
</feature>
<evidence type="ECO:0000256" key="1">
    <source>
        <dbReference type="ARBA" id="ARBA00012528"/>
    </source>
</evidence>
<dbReference type="Gene3D" id="1.10.3210.10">
    <property type="entry name" value="Hypothetical protein af1432"/>
    <property type="match status" value="1"/>
</dbReference>
<comment type="catalytic activity">
    <reaction evidence="2">
        <text>2 GTP = 3',3'-c-di-GMP + 2 diphosphate</text>
        <dbReference type="Rhea" id="RHEA:24898"/>
        <dbReference type="ChEBI" id="CHEBI:33019"/>
        <dbReference type="ChEBI" id="CHEBI:37565"/>
        <dbReference type="ChEBI" id="CHEBI:58805"/>
        <dbReference type="EC" id="2.7.7.65"/>
    </reaction>
</comment>
<dbReference type="FunFam" id="3.30.70.270:FF:000001">
    <property type="entry name" value="Diguanylate cyclase domain protein"/>
    <property type="match status" value="1"/>
</dbReference>
<accession>M1PJK7</accession>
<proteinExistence type="predicted"/>
<dbReference type="STRING" id="1167006.UWK_00098"/>
<name>M1PJK7_DESSD</name>
<gene>
    <name evidence="6" type="ordered locus">UWK_00098</name>
</gene>
<dbReference type="SUPFAM" id="SSF109604">
    <property type="entry name" value="HD-domain/PDEase-like"/>
    <property type="match status" value="1"/>
</dbReference>
<evidence type="ECO:0000256" key="3">
    <source>
        <dbReference type="SAM" id="Coils"/>
    </source>
</evidence>
<dbReference type="AlphaFoldDB" id="M1PJK7"/>
<dbReference type="NCBIfam" id="TIGR00254">
    <property type="entry name" value="GGDEF"/>
    <property type="match status" value="1"/>
</dbReference>
<dbReference type="RefSeq" id="WP_015402385.1">
    <property type="nucleotide sequence ID" value="NC_020304.1"/>
</dbReference>
<dbReference type="GO" id="GO:1902201">
    <property type="term" value="P:negative regulation of bacterial-type flagellum-dependent cell motility"/>
    <property type="evidence" value="ECO:0007669"/>
    <property type="project" value="TreeGrafter"/>
</dbReference>
<dbReference type="InterPro" id="IPR043128">
    <property type="entry name" value="Rev_trsase/Diguanyl_cyclase"/>
</dbReference>
<evidence type="ECO:0000313" key="6">
    <source>
        <dbReference type="EMBL" id="AGF76686.1"/>
    </source>
</evidence>
<dbReference type="PANTHER" id="PTHR45138:SF9">
    <property type="entry name" value="DIGUANYLATE CYCLASE DGCM-RELATED"/>
    <property type="match status" value="1"/>
</dbReference>
<dbReference type="PROSITE" id="PS50887">
    <property type="entry name" value="GGDEF"/>
    <property type="match status" value="1"/>
</dbReference>
<organism evidence="6 7">
    <name type="scientific">Desulfocapsa sulfexigens (strain DSM 10523 / SB164P1)</name>
    <dbReference type="NCBI Taxonomy" id="1167006"/>
    <lineage>
        <taxon>Bacteria</taxon>
        <taxon>Pseudomonadati</taxon>
        <taxon>Thermodesulfobacteriota</taxon>
        <taxon>Desulfobulbia</taxon>
        <taxon>Desulfobulbales</taxon>
        <taxon>Desulfocapsaceae</taxon>
        <taxon>Desulfocapsa</taxon>
    </lineage>
</organism>
<evidence type="ECO:0000259" key="5">
    <source>
        <dbReference type="PROSITE" id="PS51833"/>
    </source>
</evidence>
<dbReference type="SUPFAM" id="SSF55073">
    <property type="entry name" value="Nucleotide cyclase"/>
    <property type="match status" value="1"/>
</dbReference>
<dbReference type="Pfam" id="PF08668">
    <property type="entry name" value="HDOD"/>
    <property type="match status" value="1"/>
</dbReference>
<evidence type="ECO:0000259" key="4">
    <source>
        <dbReference type="PROSITE" id="PS50887"/>
    </source>
</evidence>
<dbReference type="CDD" id="cd01949">
    <property type="entry name" value="GGDEF"/>
    <property type="match status" value="1"/>
</dbReference>
<feature type="coiled-coil region" evidence="3">
    <location>
        <begin position="291"/>
        <end position="339"/>
    </location>
</feature>
<dbReference type="InterPro" id="IPR050469">
    <property type="entry name" value="Diguanylate_Cyclase"/>
</dbReference>
<dbReference type="GO" id="GO:0043709">
    <property type="term" value="P:cell adhesion involved in single-species biofilm formation"/>
    <property type="evidence" value="ECO:0007669"/>
    <property type="project" value="TreeGrafter"/>
</dbReference>
<evidence type="ECO:0000313" key="7">
    <source>
        <dbReference type="Proteomes" id="UP000011721"/>
    </source>
</evidence>
<dbReference type="PROSITE" id="PS51833">
    <property type="entry name" value="HDOD"/>
    <property type="match status" value="1"/>
</dbReference>
<sequence>MTTVQDFFDEKVRLPSPPTIALKILEAVRQEENSFDDLARIISTDPSLSVRILKLANSSLYGLSQPVDSLAQATALIGTDALKNIALSFVIVQEFQNAPQGSFNLDYFWRRAITAAVAADVLGSAVGHKGQDLFVTGLLQDIGILILFLSHPNDYRAILDQKRVSGEKLSVAEKEQFGCDHAEVGHYLLSSWNLPECISEPIRWHHMTAKAGKDFQGSAMLLDFSDKISAMYHSVHSNMKSIEVHSGLADKWHVSGGRVDELIDTIGERSREILDLFAMDPKDIKPFSQIMQEANEELGALNLSYEQVVLELKLARRSAEQLAMELQQANNSLRELVYRDGLTGLYNHRYFQNVLETELGRAVRYKHPVSLLLLDIDFFKKVNDTYGHPVGDEILKEIANVLTHLVRSCDVVARYGGEEFAVILPETGSKGAKVLAQRLRRGVEQKKIEHNGKRVSVTVSIGLAATDMTRKELSRVAIIECSDQALYMAKQNGRNRVELGVI</sequence>
<dbReference type="Pfam" id="PF00990">
    <property type="entry name" value="GGDEF"/>
    <property type="match status" value="1"/>
</dbReference>
<dbReference type="GO" id="GO:0052621">
    <property type="term" value="F:diguanylate cyclase activity"/>
    <property type="evidence" value="ECO:0007669"/>
    <property type="project" value="UniProtKB-EC"/>
</dbReference>
<protein>
    <recommendedName>
        <fullName evidence="1">diguanylate cyclase</fullName>
        <ecNumber evidence="1">2.7.7.65</ecNumber>
    </recommendedName>
</protein>
<dbReference type="OrthoDB" id="9813903at2"/>
<dbReference type="InterPro" id="IPR013976">
    <property type="entry name" value="HDOD"/>
</dbReference>
<dbReference type="InterPro" id="IPR029787">
    <property type="entry name" value="Nucleotide_cyclase"/>
</dbReference>
<dbReference type="PANTHER" id="PTHR45138">
    <property type="entry name" value="REGULATORY COMPONENTS OF SENSORY TRANSDUCTION SYSTEM"/>
    <property type="match status" value="1"/>
</dbReference>
<dbReference type="PATRIC" id="fig|1167006.5.peg.109"/>
<dbReference type="HOGENOM" id="CLU_019124_1_0_7"/>
<dbReference type="EC" id="2.7.7.65" evidence="1"/>
<reference evidence="7" key="1">
    <citation type="journal article" date="2013" name="Stand. Genomic Sci.">
        <title>Complete genome sequence of Desulfocapsa sulfexigens, a marine deltaproteobacterium specialized in disproportionating inorganic sulfur compounds.</title>
        <authorList>
            <person name="Finster K.W."/>
            <person name="Kjeldsen K.U."/>
            <person name="Kube M."/>
            <person name="Reinhardt R."/>
            <person name="Mussmann M."/>
            <person name="Amann R."/>
            <person name="Schreiber L."/>
        </authorList>
    </citation>
    <scope>NUCLEOTIDE SEQUENCE [LARGE SCALE GENOMIC DNA]</scope>
    <source>
        <strain evidence="7">DSM 10523 / SB164P1</strain>
    </source>
</reference>
<evidence type="ECO:0000256" key="2">
    <source>
        <dbReference type="ARBA" id="ARBA00034247"/>
    </source>
</evidence>
<dbReference type="eggNOG" id="COG1639">
    <property type="taxonomic scope" value="Bacteria"/>
</dbReference>
<dbReference type="Gene3D" id="3.30.70.270">
    <property type="match status" value="1"/>
</dbReference>